<accession>A0ABS7SJV1</accession>
<evidence type="ECO:0000256" key="2">
    <source>
        <dbReference type="PROSITE-ProRule" id="PRU00110"/>
    </source>
</evidence>
<proteinExistence type="predicted"/>
<evidence type="ECO:0000259" key="3">
    <source>
        <dbReference type="PROSITE" id="PS50894"/>
    </source>
</evidence>
<dbReference type="Pfam" id="PF01627">
    <property type="entry name" value="Hpt"/>
    <property type="match status" value="1"/>
</dbReference>
<comment type="caution">
    <text evidence="4">The sequence shown here is derived from an EMBL/GenBank/DDBJ whole genome shotgun (WGS) entry which is preliminary data.</text>
</comment>
<feature type="domain" description="HPt" evidence="3">
    <location>
        <begin position="34"/>
        <end position="133"/>
    </location>
</feature>
<dbReference type="EMBL" id="JAFBIL020000001">
    <property type="protein sequence ID" value="MBZ2206484.1"/>
    <property type="molecule type" value="Genomic_DNA"/>
</dbReference>
<keyword evidence="5" id="KW-1185">Reference proteome</keyword>
<keyword evidence="2" id="KW-0597">Phosphoprotein</keyword>
<reference evidence="4 5" key="1">
    <citation type="submission" date="2021-08" db="EMBL/GenBank/DDBJ databases">
        <title>Massilia sp. R798.</title>
        <authorList>
            <person name="Baek J.H."/>
            <person name="Jung H.S."/>
            <person name="Kim K.R."/>
            <person name="Jeon C.O."/>
        </authorList>
    </citation>
    <scope>NUCLEOTIDE SEQUENCE [LARGE SCALE GENOMIC DNA]</scope>
    <source>
        <strain evidence="4 5">R798</strain>
    </source>
</reference>
<protein>
    <submittedName>
        <fullName evidence="4">Hpt domain-containing protein</fullName>
    </submittedName>
</protein>
<keyword evidence="1" id="KW-0902">Two-component regulatory system</keyword>
<sequence length="210" mass="22060">MKEDETPGTIERRADAAARELVDVADGIDRVMGDRELYGRMLRRFRKDYSGGDQPIRTALASGDRALAHRLSHTLKGAAGMIGARQLHHAASALETALRTSSGDEFACLNALTPALSAVMTVLDHLLSDAAPGPASAAEPQASIADPALLAQLLDLLMSGDGAAIDLLDDSEAGLRTILGDAQFEEVAAAANEFDYDRALGALRRPAQAG</sequence>
<name>A0ABS7SJV1_9BURK</name>
<evidence type="ECO:0000313" key="4">
    <source>
        <dbReference type="EMBL" id="MBZ2206484.1"/>
    </source>
</evidence>
<dbReference type="PROSITE" id="PS50894">
    <property type="entry name" value="HPT"/>
    <property type="match status" value="1"/>
</dbReference>
<evidence type="ECO:0000313" key="5">
    <source>
        <dbReference type="Proteomes" id="UP000809349"/>
    </source>
</evidence>
<gene>
    <name evidence="4" type="ORF">I4X03_004330</name>
</gene>
<evidence type="ECO:0000256" key="1">
    <source>
        <dbReference type="ARBA" id="ARBA00023012"/>
    </source>
</evidence>
<dbReference type="InterPro" id="IPR036641">
    <property type="entry name" value="HPT_dom_sf"/>
</dbReference>
<feature type="modified residue" description="Phosphohistidine" evidence="2">
    <location>
        <position position="73"/>
    </location>
</feature>
<organism evidence="4 5">
    <name type="scientific">Massilia soli</name>
    <dbReference type="NCBI Taxonomy" id="2792854"/>
    <lineage>
        <taxon>Bacteria</taxon>
        <taxon>Pseudomonadati</taxon>
        <taxon>Pseudomonadota</taxon>
        <taxon>Betaproteobacteria</taxon>
        <taxon>Burkholderiales</taxon>
        <taxon>Oxalobacteraceae</taxon>
        <taxon>Telluria group</taxon>
        <taxon>Massilia</taxon>
    </lineage>
</organism>
<dbReference type="Gene3D" id="1.20.120.160">
    <property type="entry name" value="HPT domain"/>
    <property type="match status" value="1"/>
</dbReference>
<dbReference type="InterPro" id="IPR008207">
    <property type="entry name" value="Sig_transdc_His_kin_Hpt_dom"/>
</dbReference>
<dbReference type="RefSeq" id="WP_223466082.1">
    <property type="nucleotide sequence ID" value="NZ_JAFBIL020000001.1"/>
</dbReference>
<dbReference type="SUPFAM" id="SSF47226">
    <property type="entry name" value="Histidine-containing phosphotransfer domain, HPT domain"/>
    <property type="match status" value="1"/>
</dbReference>
<dbReference type="Proteomes" id="UP000809349">
    <property type="component" value="Unassembled WGS sequence"/>
</dbReference>